<evidence type="ECO:0000313" key="3">
    <source>
        <dbReference type="EMBL" id="KUF19125.1"/>
    </source>
</evidence>
<gene>
    <name evidence="3" type="ORF">AT728_21370</name>
</gene>
<dbReference type="STRING" id="1765722.AT728_21370"/>
<dbReference type="InterPro" id="IPR012349">
    <property type="entry name" value="Split_barrel_FMN-bd"/>
</dbReference>
<accession>A0A0W7X891</accession>
<proteinExistence type="predicted"/>
<protein>
    <submittedName>
        <fullName evidence="3">NADH:riboflavin 5'-phosphate oxidoreductase</fullName>
    </submittedName>
</protein>
<keyword evidence="4" id="KW-1185">Reference proteome</keyword>
<dbReference type="PANTHER" id="PTHR30466">
    <property type="entry name" value="FLAVIN REDUCTASE"/>
    <property type="match status" value="1"/>
</dbReference>
<dbReference type="InterPro" id="IPR050268">
    <property type="entry name" value="NADH-dep_flavin_reductase"/>
</dbReference>
<name>A0A0W7X891_9ACTN</name>
<evidence type="ECO:0000313" key="4">
    <source>
        <dbReference type="Proteomes" id="UP000054804"/>
    </source>
</evidence>
<sequence length="184" mass="19484">MSPVQEQTPAVADAQAFKDAMALLAAPVSVVTTVDDTGRRWGFTASSVSSVSLSPPLVMVGIALTSSCHTPMSQAREFVINVLDARHRNLAQRFAARGVDRFADGDFAAWQDGTGPQGPGQAGLPYLPGAKVLLRCRAVDAIRAGDHDLLLGTPLEIRTNSATAPPLLWYQRGFHTPVPSDHAG</sequence>
<dbReference type="Proteomes" id="UP000054804">
    <property type="component" value="Unassembled WGS sequence"/>
</dbReference>
<comment type="caution">
    <text evidence="3">The sequence shown here is derived from an EMBL/GenBank/DDBJ whole genome shotgun (WGS) entry which is preliminary data.</text>
</comment>
<keyword evidence="1" id="KW-0560">Oxidoreductase</keyword>
<dbReference type="SMART" id="SM00903">
    <property type="entry name" value="Flavin_Reduct"/>
    <property type="match status" value="1"/>
</dbReference>
<dbReference type="PANTHER" id="PTHR30466:SF1">
    <property type="entry name" value="FMN REDUCTASE (NADH) RUTF"/>
    <property type="match status" value="1"/>
</dbReference>
<dbReference type="Gene3D" id="2.30.110.10">
    <property type="entry name" value="Electron Transport, Fmn-binding Protein, Chain A"/>
    <property type="match status" value="1"/>
</dbReference>
<dbReference type="EMBL" id="LOCL01000028">
    <property type="protein sequence ID" value="KUF19125.1"/>
    <property type="molecule type" value="Genomic_DNA"/>
</dbReference>
<evidence type="ECO:0000256" key="1">
    <source>
        <dbReference type="ARBA" id="ARBA00023002"/>
    </source>
</evidence>
<reference evidence="3 4" key="1">
    <citation type="submission" date="2015-12" db="EMBL/GenBank/DDBJ databases">
        <title>Draft genome sequence of Streptomyces silvensis ATCC 53525, a producer of novel hormone antagonists.</title>
        <authorList>
            <person name="Johnston C.W."/>
            <person name="Li Y."/>
            <person name="Magarvey N.A."/>
        </authorList>
    </citation>
    <scope>NUCLEOTIDE SEQUENCE [LARGE SCALE GENOMIC DNA]</scope>
    <source>
        <strain evidence="3 4">ATCC 53525</strain>
    </source>
</reference>
<feature type="domain" description="Flavin reductase like" evidence="2">
    <location>
        <begin position="21"/>
        <end position="176"/>
    </location>
</feature>
<dbReference type="GO" id="GO:0042602">
    <property type="term" value="F:riboflavin reductase (NADPH) activity"/>
    <property type="evidence" value="ECO:0007669"/>
    <property type="project" value="TreeGrafter"/>
</dbReference>
<dbReference type="OrthoDB" id="3677205at2"/>
<dbReference type="AlphaFoldDB" id="A0A0W7X891"/>
<dbReference type="InterPro" id="IPR002563">
    <property type="entry name" value="Flavin_Rdtase-like_dom"/>
</dbReference>
<dbReference type="SUPFAM" id="SSF50475">
    <property type="entry name" value="FMN-binding split barrel"/>
    <property type="match status" value="1"/>
</dbReference>
<organism evidence="3 4">
    <name type="scientific">Streptomyces silvensis</name>
    <dbReference type="NCBI Taxonomy" id="1765722"/>
    <lineage>
        <taxon>Bacteria</taxon>
        <taxon>Bacillati</taxon>
        <taxon>Actinomycetota</taxon>
        <taxon>Actinomycetes</taxon>
        <taxon>Kitasatosporales</taxon>
        <taxon>Streptomycetaceae</taxon>
        <taxon>Streptomyces</taxon>
    </lineage>
</organism>
<dbReference type="Pfam" id="PF01613">
    <property type="entry name" value="Flavin_Reduct"/>
    <property type="match status" value="1"/>
</dbReference>
<dbReference type="GO" id="GO:0010181">
    <property type="term" value="F:FMN binding"/>
    <property type="evidence" value="ECO:0007669"/>
    <property type="project" value="InterPro"/>
</dbReference>
<dbReference type="RefSeq" id="WP_058846615.1">
    <property type="nucleotide sequence ID" value="NZ_LOCL01000028.1"/>
</dbReference>
<evidence type="ECO:0000259" key="2">
    <source>
        <dbReference type="SMART" id="SM00903"/>
    </source>
</evidence>